<organism evidence="1">
    <name type="scientific">uncultured Caudovirales phage</name>
    <dbReference type="NCBI Taxonomy" id="2100421"/>
    <lineage>
        <taxon>Viruses</taxon>
        <taxon>Duplodnaviria</taxon>
        <taxon>Heunggongvirae</taxon>
        <taxon>Uroviricota</taxon>
        <taxon>Caudoviricetes</taxon>
        <taxon>Peduoviridae</taxon>
        <taxon>Maltschvirus</taxon>
        <taxon>Maltschvirus maltsch</taxon>
    </lineage>
</organism>
<protein>
    <submittedName>
        <fullName evidence="1">Uncharacterized protein</fullName>
    </submittedName>
</protein>
<proteinExistence type="predicted"/>
<name>A0A6J5L603_9CAUD</name>
<gene>
    <name evidence="1" type="ORF">UFOVP116_120</name>
</gene>
<dbReference type="EMBL" id="LR796237">
    <property type="protein sequence ID" value="CAB4129801.1"/>
    <property type="molecule type" value="Genomic_DNA"/>
</dbReference>
<evidence type="ECO:0000313" key="1">
    <source>
        <dbReference type="EMBL" id="CAB4129801.1"/>
    </source>
</evidence>
<sequence>MRFSELRHNMLTSQFAIDLLLTDQEILNNVKRTILCEMRKCGVPVTAENHFTRISSAIFEGIHSVIAAGQSFLTTFNDLDRRHSLKIAVGSKIAIINIVMSGNFVELFGFKTPKKITAIRRDVHDRIVQLEFNNDESDVWPRSKLAAYNGKLLMNSAFFGSSNDVEQALMMLALSKPNELQMRVSLQESML</sequence>
<reference evidence="1" key="1">
    <citation type="submission" date="2020-04" db="EMBL/GenBank/DDBJ databases">
        <authorList>
            <person name="Chiriac C."/>
            <person name="Salcher M."/>
            <person name="Ghai R."/>
            <person name="Kavagutti S V."/>
        </authorList>
    </citation>
    <scope>NUCLEOTIDE SEQUENCE</scope>
</reference>
<accession>A0A6J5L603</accession>